<sequence>MSATHLSSIGLDDFVEYLTFDQSRLLYSSVADVSVRYIPLSIVGPVDSSRAERTGPANTRYSHRQGHAGTTPPEAAAHATALTETRLQYGGTPRLAVTGTNSPPLSEHRIPLYR</sequence>
<feature type="compositionally biased region" description="Low complexity" evidence="1">
    <location>
        <begin position="67"/>
        <end position="85"/>
    </location>
</feature>
<dbReference type="RefSeq" id="XP_020064892.1">
    <property type="nucleotide sequence ID" value="XM_020206716.1"/>
</dbReference>
<accession>A0A1E4SJV3</accession>
<organism evidence="2 3">
    <name type="scientific">Suhomyces tanzawaensis NRRL Y-17324</name>
    <dbReference type="NCBI Taxonomy" id="984487"/>
    <lineage>
        <taxon>Eukaryota</taxon>
        <taxon>Fungi</taxon>
        <taxon>Dikarya</taxon>
        <taxon>Ascomycota</taxon>
        <taxon>Saccharomycotina</taxon>
        <taxon>Pichiomycetes</taxon>
        <taxon>Debaryomycetaceae</taxon>
        <taxon>Suhomyces</taxon>
    </lineage>
</organism>
<protein>
    <submittedName>
        <fullName evidence="2">Uncharacterized protein</fullName>
    </submittedName>
</protein>
<dbReference type="EMBL" id="KV453911">
    <property type="protein sequence ID" value="ODV79770.1"/>
    <property type="molecule type" value="Genomic_DNA"/>
</dbReference>
<proteinExistence type="predicted"/>
<evidence type="ECO:0000313" key="3">
    <source>
        <dbReference type="Proteomes" id="UP000094285"/>
    </source>
</evidence>
<dbReference type="Proteomes" id="UP000094285">
    <property type="component" value="Unassembled WGS sequence"/>
</dbReference>
<evidence type="ECO:0000313" key="2">
    <source>
        <dbReference type="EMBL" id="ODV79770.1"/>
    </source>
</evidence>
<name>A0A1E4SJV3_9ASCO</name>
<gene>
    <name evidence="2" type="ORF">CANTADRAFT_215910</name>
</gene>
<keyword evidence="3" id="KW-1185">Reference proteome</keyword>
<feature type="region of interest" description="Disordered" evidence="1">
    <location>
        <begin position="47"/>
        <end position="114"/>
    </location>
</feature>
<dbReference type="AlphaFoldDB" id="A0A1E4SJV3"/>
<evidence type="ECO:0000256" key="1">
    <source>
        <dbReference type="SAM" id="MobiDB-lite"/>
    </source>
</evidence>
<reference evidence="3" key="1">
    <citation type="submission" date="2016-05" db="EMBL/GenBank/DDBJ databases">
        <title>Comparative genomics of biotechnologically important yeasts.</title>
        <authorList>
            <consortium name="DOE Joint Genome Institute"/>
            <person name="Riley R."/>
            <person name="Haridas S."/>
            <person name="Wolfe K.H."/>
            <person name="Lopes M.R."/>
            <person name="Hittinger C.T."/>
            <person name="Goker M."/>
            <person name="Salamov A."/>
            <person name="Wisecaver J."/>
            <person name="Long T.M."/>
            <person name="Aerts A.L."/>
            <person name="Barry K."/>
            <person name="Choi C."/>
            <person name="Clum A."/>
            <person name="Coughlan A.Y."/>
            <person name="Deshpande S."/>
            <person name="Douglass A.P."/>
            <person name="Hanson S.J."/>
            <person name="Klenk H.-P."/>
            <person name="Labutti K."/>
            <person name="Lapidus A."/>
            <person name="Lindquist E."/>
            <person name="Lipzen A."/>
            <person name="Meier-Kolthoff J.P."/>
            <person name="Ohm R.A."/>
            <person name="Otillar R.P."/>
            <person name="Pangilinan J."/>
            <person name="Peng Y."/>
            <person name="Rokas A."/>
            <person name="Rosa C.A."/>
            <person name="Scheuner C."/>
            <person name="Sibirny A.A."/>
            <person name="Slot J.C."/>
            <person name="Stielow J.B."/>
            <person name="Sun H."/>
            <person name="Kurtzman C.P."/>
            <person name="Blackwell M."/>
            <person name="Grigoriev I.V."/>
            <person name="Jeffries T.W."/>
        </authorList>
    </citation>
    <scope>NUCLEOTIDE SEQUENCE [LARGE SCALE GENOMIC DNA]</scope>
    <source>
        <strain evidence="3">NRRL Y-17324</strain>
    </source>
</reference>
<dbReference type="GeneID" id="30980853"/>